<dbReference type="Pfam" id="PF01535">
    <property type="entry name" value="PPR"/>
    <property type="match status" value="2"/>
</dbReference>
<evidence type="ECO:0000313" key="4">
    <source>
        <dbReference type="EMBL" id="RID45132.1"/>
    </source>
</evidence>
<sequence>MPAGNTCFCKHWRRVPQALEVSSMPFLLFCVLQPHVGFSLAEERFWWVAPFSTMGLRTEREIRRRILARSKTGCLFCSFETLADANQPTPSRIQTVTDQKEKWSKQGHQVKPSDVRCLIKNLRDSNQFSQALEASEWMGEQNVFDIFAEDYAARLYLVDHVLGLEEAEKFFKSIPVNMRDYFVYSTLLSSYTRSEKTLDKAEATFEKMRKLGGLLKPSPCNSMISLYGQLKNRDMVENLVREMQEQKVGSDSATWNNVLRVYADPSKIKEMETFKTRVDEQGINLEGSTIVTMARAYNRSGLVQKAIEITVTLWNEYKKEAKDDGYRAMINSLLKLNNVEGDEKVYEEWNPEGPKLDMSIPCLLISRYFAEGMAWKVDEMLKSIKIKQEIWHAYEEAK</sequence>
<dbReference type="EMBL" id="CM010636">
    <property type="protein sequence ID" value="RID45132.1"/>
    <property type="molecule type" value="Genomic_DNA"/>
</dbReference>
<evidence type="ECO:0000313" key="5">
    <source>
        <dbReference type="Proteomes" id="UP000264353"/>
    </source>
</evidence>
<dbReference type="Gene3D" id="1.25.40.10">
    <property type="entry name" value="Tetratricopeptide repeat domain"/>
    <property type="match status" value="1"/>
</dbReference>
<dbReference type="NCBIfam" id="TIGR00756">
    <property type="entry name" value="PPR"/>
    <property type="match status" value="2"/>
</dbReference>
<dbReference type="FunFam" id="1.25.40.10:FF:001541">
    <property type="entry name" value="Pentatricopeptide repeat (PPR) superfamily protein"/>
    <property type="match status" value="1"/>
</dbReference>
<dbReference type="AlphaFoldDB" id="A0A397XUW1"/>
<name>A0A397XUW1_BRACM</name>
<evidence type="ECO:0000256" key="1">
    <source>
        <dbReference type="ARBA" id="ARBA00007626"/>
    </source>
</evidence>
<dbReference type="PANTHER" id="PTHR45717">
    <property type="entry name" value="OS12G0527900 PROTEIN"/>
    <property type="match status" value="1"/>
</dbReference>
<organism evidence="4 5">
    <name type="scientific">Brassica campestris</name>
    <name type="common">Field mustard</name>
    <dbReference type="NCBI Taxonomy" id="3711"/>
    <lineage>
        <taxon>Eukaryota</taxon>
        <taxon>Viridiplantae</taxon>
        <taxon>Streptophyta</taxon>
        <taxon>Embryophyta</taxon>
        <taxon>Tracheophyta</taxon>
        <taxon>Spermatophyta</taxon>
        <taxon>Magnoliopsida</taxon>
        <taxon>eudicotyledons</taxon>
        <taxon>Gunneridae</taxon>
        <taxon>Pentapetalae</taxon>
        <taxon>rosids</taxon>
        <taxon>malvids</taxon>
        <taxon>Brassicales</taxon>
        <taxon>Brassicaceae</taxon>
        <taxon>Brassiceae</taxon>
        <taxon>Brassica</taxon>
    </lineage>
</organism>
<protein>
    <recommendedName>
        <fullName evidence="6">Pentacotripeptide-repeat region of PRORP domain-containing protein</fullName>
    </recommendedName>
</protein>
<dbReference type="GO" id="GO:0003729">
    <property type="term" value="F:mRNA binding"/>
    <property type="evidence" value="ECO:0007669"/>
    <property type="project" value="UniProtKB-ARBA"/>
</dbReference>
<feature type="repeat" description="PPR" evidence="3">
    <location>
        <begin position="180"/>
        <end position="215"/>
    </location>
</feature>
<dbReference type="InterPro" id="IPR002885">
    <property type="entry name" value="PPR_rpt"/>
</dbReference>
<accession>A0A397XUW1</accession>
<reference evidence="4 5" key="1">
    <citation type="submission" date="2018-06" db="EMBL/GenBank/DDBJ databases">
        <title>WGS assembly of Brassica rapa FPsc.</title>
        <authorList>
            <person name="Bowman J."/>
            <person name="Kohchi T."/>
            <person name="Yamato K."/>
            <person name="Jenkins J."/>
            <person name="Shu S."/>
            <person name="Ishizaki K."/>
            <person name="Yamaoka S."/>
            <person name="Nishihama R."/>
            <person name="Nakamura Y."/>
            <person name="Berger F."/>
            <person name="Adam C."/>
            <person name="Aki S."/>
            <person name="Althoff F."/>
            <person name="Araki T."/>
            <person name="Arteaga-Vazquez M."/>
            <person name="Balasubrmanian S."/>
            <person name="Bauer D."/>
            <person name="Boehm C."/>
            <person name="Briginshaw L."/>
            <person name="Caballero-Perez J."/>
            <person name="Catarino B."/>
            <person name="Chen F."/>
            <person name="Chiyoda S."/>
            <person name="Chovatia M."/>
            <person name="Davies K."/>
            <person name="Delmans M."/>
            <person name="Demura T."/>
            <person name="Dierschke T."/>
            <person name="Dolan L."/>
            <person name="Dorantes-Acosta A."/>
            <person name="Eklund D."/>
            <person name="Florent S."/>
            <person name="Flores-Sandoval E."/>
            <person name="Fujiyama A."/>
            <person name="Fukuzawa H."/>
            <person name="Galik B."/>
            <person name="Grimanelli D."/>
            <person name="Grimwood J."/>
            <person name="Grossniklaus U."/>
            <person name="Hamada T."/>
            <person name="Haseloff J."/>
            <person name="Hetherington A."/>
            <person name="Higo A."/>
            <person name="Hirakawa Y."/>
            <person name="Hundley H."/>
            <person name="Ikeda Y."/>
            <person name="Inoue K."/>
            <person name="Inoue S."/>
            <person name="Ishida S."/>
            <person name="Jia Q."/>
            <person name="Kakita M."/>
            <person name="Kanazawa T."/>
            <person name="Kawai Y."/>
            <person name="Kawashima T."/>
            <person name="Kennedy M."/>
            <person name="Kinose K."/>
            <person name="Kinoshita T."/>
            <person name="Kohara Y."/>
            <person name="Koide E."/>
            <person name="Komatsu K."/>
            <person name="Kopischke S."/>
            <person name="Kubo M."/>
            <person name="Kyozuka J."/>
            <person name="Lagercrantz U."/>
            <person name="Lin S."/>
            <person name="Lindquist E."/>
            <person name="Lipzen A."/>
            <person name="Lu C."/>
            <person name="Luna E."/>
            <person name="Martienssen R."/>
            <person name="Minamino N."/>
            <person name="Mizutani M."/>
            <person name="Mizutani M."/>
            <person name="Mochizuki N."/>
            <person name="Monte I."/>
            <person name="Mosher R."/>
            <person name="Nagasaki H."/>
            <person name="Nakagami H."/>
            <person name="Naramoto S."/>
            <person name="Nishitani K."/>
            <person name="Ohtani M."/>
            <person name="Okamoto T."/>
            <person name="Okumura M."/>
            <person name="Phillips J."/>
            <person name="Pollak B."/>
            <person name="Reinders A."/>
            <person name="Roevekamp M."/>
            <person name="Sano R."/>
            <person name="Sawa S."/>
            <person name="Schmid M."/>
            <person name="Shirakawa M."/>
            <person name="Solano R."/>
            <person name="Spunde A."/>
            <person name="Suetsugu N."/>
            <person name="Sugano S."/>
            <person name="Sugiyama A."/>
            <person name="Sun R."/>
            <person name="Suzuki Y."/>
            <person name="Takenaka M."/>
            <person name="Takezawa D."/>
            <person name="Tomogane H."/>
            <person name="Tsuzuki M."/>
            <person name="Ueda T."/>
            <person name="Umeda M."/>
            <person name="Ward J."/>
            <person name="Watanabe Y."/>
            <person name="Yazaki K."/>
            <person name="Yokoyama R."/>
            <person name="Yoshitake Y."/>
            <person name="Yotsui I."/>
            <person name="Zachgo S."/>
            <person name="Schmutz J."/>
        </authorList>
    </citation>
    <scope>NUCLEOTIDE SEQUENCE [LARGE SCALE GENOMIC DNA]</scope>
    <source>
        <strain evidence="5">cv. B-3</strain>
    </source>
</reference>
<feature type="non-terminal residue" evidence="4">
    <location>
        <position position="398"/>
    </location>
</feature>
<dbReference type="PANTHER" id="PTHR45717:SF39">
    <property type="entry name" value="PENTACOTRIPEPTIDE-REPEAT REGION OF PRORP DOMAIN-CONTAINING PROTEIN"/>
    <property type="match status" value="1"/>
</dbReference>
<comment type="similarity">
    <text evidence="1">Belongs to the PPR family. P subfamily.</text>
</comment>
<evidence type="ECO:0008006" key="6">
    <source>
        <dbReference type="Google" id="ProtNLM"/>
    </source>
</evidence>
<gene>
    <name evidence="4" type="ORF">BRARA_I01880</name>
</gene>
<evidence type="ECO:0000256" key="2">
    <source>
        <dbReference type="ARBA" id="ARBA00022737"/>
    </source>
</evidence>
<proteinExistence type="inferred from homology"/>
<dbReference type="Proteomes" id="UP000264353">
    <property type="component" value="Chromosome A9"/>
</dbReference>
<dbReference type="PROSITE" id="PS51375">
    <property type="entry name" value="PPR"/>
    <property type="match status" value="1"/>
</dbReference>
<evidence type="ECO:0000256" key="3">
    <source>
        <dbReference type="PROSITE-ProRule" id="PRU00708"/>
    </source>
</evidence>
<dbReference type="InterPro" id="IPR011990">
    <property type="entry name" value="TPR-like_helical_dom_sf"/>
</dbReference>
<keyword evidence="2" id="KW-0677">Repeat</keyword>